<sequence>MEKISINTESKNYSVFIGHGVITELPLFLKSINQLSQILIVTDRQVSDLHLSGLMEMLKDFNCSTFITPIGEAAKTFDVYYQALGFALENKLDRNSVLLAFGGGAIGDLGGFIAATYMRGIRFIQIPTTILAHDSAVGGKVAINHPVGKNMIGSFYQPDSVFYDLSYLNTLSIKEKRSGFAELIKHSLLEDYSFYNSLTKDIESLENLNSEKLQALLSKGIKVKAKVVSKDEKELGDRAFLNLGHTLGHAIEAEVGYGKITHGEAVVIGMIFALRLSMEMLNLTFDLNGFTNWLHKLGYDTAIPSNLKTESLVKRMKQDKKAHKEEIRMVLLSNIGQPVLKTIPEDVILQSLKSI</sequence>
<evidence type="ECO:0000259" key="19">
    <source>
        <dbReference type="Pfam" id="PF01761"/>
    </source>
</evidence>
<dbReference type="InterPro" id="IPR016037">
    <property type="entry name" value="DHQ_synth_AroB"/>
</dbReference>
<comment type="pathway">
    <text evidence="5 18">Metabolic intermediate biosynthesis; chorismate biosynthesis; chorismate from D-erythrose 4-phosphate and phosphoenolpyruvate: step 2/7.</text>
</comment>
<dbReference type="Pfam" id="PF24621">
    <property type="entry name" value="DHQS_C"/>
    <property type="match status" value="1"/>
</dbReference>
<keyword evidence="11 18" id="KW-0479">Metal-binding</keyword>
<comment type="catalytic activity">
    <reaction evidence="1 18">
        <text>7-phospho-2-dehydro-3-deoxy-D-arabino-heptonate = 3-dehydroquinate + phosphate</text>
        <dbReference type="Rhea" id="RHEA:21968"/>
        <dbReference type="ChEBI" id="CHEBI:32364"/>
        <dbReference type="ChEBI" id="CHEBI:43474"/>
        <dbReference type="ChEBI" id="CHEBI:58394"/>
        <dbReference type="EC" id="4.2.3.4"/>
    </reaction>
</comment>
<keyword evidence="22" id="KW-1185">Reference proteome</keyword>
<keyword evidence="15 18" id="KW-0057">Aromatic amino acid biosynthesis</keyword>
<feature type="binding site" evidence="18">
    <location>
        <position position="245"/>
    </location>
    <ligand>
        <name>Zn(2+)</name>
        <dbReference type="ChEBI" id="CHEBI:29105"/>
    </ligand>
</feature>
<comment type="cofactor">
    <cofactor evidence="18">
        <name>Co(2+)</name>
        <dbReference type="ChEBI" id="CHEBI:48828"/>
    </cofactor>
    <cofactor evidence="18">
        <name>Zn(2+)</name>
        <dbReference type="ChEBI" id="CHEBI:29105"/>
    </cofactor>
    <text evidence="18">Binds 1 divalent metal cation per subunit. Can use either Co(2+) or Zn(2+).</text>
</comment>
<comment type="cofactor">
    <cofactor evidence="2 18">
        <name>NAD(+)</name>
        <dbReference type="ChEBI" id="CHEBI:57540"/>
    </cofactor>
</comment>
<feature type="binding site" evidence="18">
    <location>
        <position position="182"/>
    </location>
    <ligand>
        <name>Zn(2+)</name>
        <dbReference type="ChEBI" id="CHEBI:29105"/>
    </ligand>
</feature>
<keyword evidence="12 18" id="KW-0547">Nucleotide-binding</keyword>
<feature type="binding site" evidence="18">
    <location>
        <begin position="104"/>
        <end position="108"/>
    </location>
    <ligand>
        <name>NAD(+)</name>
        <dbReference type="ChEBI" id="CHEBI:57540"/>
    </ligand>
</feature>
<dbReference type="HAMAP" id="MF_00110">
    <property type="entry name" value="DHQ_synthase"/>
    <property type="match status" value="1"/>
</dbReference>
<evidence type="ECO:0000256" key="17">
    <source>
        <dbReference type="ARBA" id="ARBA00023285"/>
    </source>
</evidence>
<feature type="domain" description="3-dehydroquinate synthase N-terminal" evidence="19">
    <location>
        <begin position="67"/>
        <end position="176"/>
    </location>
</feature>
<dbReference type="GO" id="GO:0005737">
    <property type="term" value="C:cytoplasm"/>
    <property type="evidence" value="ECO:0007669"/>
    <property type="project" value="UniProtKB-SubCell"/>
</dbReference>
<evidence type="ECO:0000259" key="20">
    <source>
        <dbReference type="Pfam" id="PF24621"/>
    </source>
</evidence>
<dbReference type="Pfam" id="PF01761">
    <property type="entry name" value="DHQ_synthase"/>
    <property type="match status" value="1"/>
</dbReference>
<feature type="binding site" evidence="18">
    <location>
        <position position="149"/>
    </location>
    <ligand>
        <name>NAD(+)</name>
        <dbReference type="ChEBI" id="CHEBI:57540"/>
    </ligand>
</feature>
<feature type="binding site" evidence="18">
    <location>
        <position position="262"/>
    </location>
    <ligand>
        <name>Zn(2+)</name>
        <dbReference type="ChEBI" id="CHEBI:29105"/>
    </ligand>
</feature>
<dbReference type="GO" id="GO:0008652">
    <property type="term" value="P:amino acid biosynthetic process"/>
    <property type="evidence" value="ECO:0007669"/>
    <property type="project" value="UniProtKB-KW"/>
</dbReference>
<name>A0A9C7G9Y6_9BACI</name>
<comment type="function">
    <text evidence="18">Catalyzes the conversion of 3-deoxy-D-arabino-heptulosonate 7-phosphate (DAHP) to dehydroquinate (DHQ).</text>
</comment>
<evidence type="ECO:0000256" key="2">
    <source>
        <dbReference type="ARBA" id="ARBA00001911"/>
    </source>
</evidence>
<dbReference type="GO" id="GO:0009073">
    <property type="term" value="P:aromatic amino acid family biosynthetic process"/>
    <property type="evidence" value="ECO:0007669"/>
    <property type="project" value="UniProtKB-KW"/>
</dbReference>
<feature type="domain" description="3-dehydroquinate synthase C-terminal" evidence="20">
    <location>
        <begin position="179"/>
        <end position="322"/>
    </location>
</feature>
<evidence type="ECO:0000256" key="18">
    <source>
        <dbReference type="HAMAP-Rule" id="MF_00110"/>
    </source>
</evidence>
<dbReference type="Proteomes" id="UP000789845">
    <property type="component" value="Unassembled WGS sequence"/>
</dbReference>
<dbReference type="PANTHER" id="PTHR43622:SF7">
    <property type="entry name" value="3-DEHYDROQUINATE SYNTHASE, CHLOROPLASTIC"/>
    <property type="match status" value="1"/>
</dbReference>
<dbReference type="AlphaFoldDB" id="A0A9C7G9Y6"/>
<keyword evidence="9 18" id="KW-0963">Cytoplasm</keyword>
<dbReference type="InterPro" id="IPR056179">
    <property type="entry name" value="DHQS_C"/>
</dbReference>
<comment type="caution">
    <text evidence="18">Lacks conserved residue(s) required for the propagation of feature annotation.</text>
</comment>
<dbReference type="PANTHER" id="PTHR43622">
    <property type="entry name" value="3-DEHYDROQUINATE SYNTHASE"/>
    <property type="match status" value="1"/>
</dbReference>
<accession>A0A9C7G9Y6</accession>
<evidence type="ECO:0000313" key="22">
    <source>
        <dbReference type="Proteomes" id="UP000789845"/>
    </source>
</evidence>
<evidence type="ECO:0000256" key="11">
    <source>
        <dbReference type="ARBA" id="ARBA00022723"/>
    </source>
</evidence>
<dbReference type="SUPFAM" id="SSF56796">
    <property type="entry name" value="Dehydroquinate synthase-like"/>
    <property type="match status" value="1"/>
</dbReference>
<protein>
    <recommendedName>
        <fullName evidence="8 18">3-dehydroquinate synthase</fullName>
        <shortName evidence="18">DHQS</shortName>
        <ecNumber evidence="7 18">4.2.3.4</ecNumber>
    </recommendedName>
</protein>
<dbReference type="EC" id="4.2.3.4" evidence="7 18"/>
<feature type="binding site" evidence="18">
    <location>
        <begin position="128"/>
        <end position="129"/>
    </location>
    <ligand>
        <name>NAD(+)</name>
        <dbReference type="ChEBI" id="CHEBI:57540"/>
    </ligand>
</feature>
<dbReference type="PIRSF" id="PIRSF001455">
    <property type="entry name" value="DHQ_synth"/>
    <property type="match status" value="1"/>
</dbReference>
<evidence type="ECO:0000256" key="5">
    <source>
        <dbReference type="ARBA" id="ARBA00004661"/>
    </source>
</evidence>
<feature type="binding site" evidence="18">
    <location>
        <position position="140"/>
    </location>
    <ligand>
        <name>NAD(+)</name>
        <dbReference type="ChEBI" id="CHEBI:57540"/>
    </ligand>
</feature>
<comment type="subcellular location">
    <subcellularLocation>
        <location evidence="4 18">Cytoplasm</location>
    </subcellularLocation>
</comment>
<evidence type="ECO:0000256" key="1">
    <source>
        <dbReference type="ARBA" id="ARBA00001393"/>
    </source>
</evidence>
<keyword evidence="16 18" id="KW-0456">Lyase</keyword>
<evidence type="ECO:0000256" key="8">
    <source>
        <dbReference type="ARBA" id="ARBA00017684"/>
    </source>
</evidence>
<evidence type="ECO:0000256" key="6">
    <source>
        <dbReference type="ARBA" id="ARBA00005412"/>
    </source>
</evidence>
<proteinExistence type="inferred from homology"/>
<dbReference type="GO" id="GO:0000166">
    <property type="term" value="F:nucleotide binding"/>
    <property type="evidence" value="ECO:0007669"/>
    <property type="project" value="UniProtKB-KW"/>
</dbReference>
<evidence type="ECO:0000256" key="12">
    <source>
        <dbReference type="ARBA" id="ARBA00022741"/>
    </source>
</evidence>
<evidence type="ECO:0000256" key="15">
    <source>
        <dbReference type="ARBA" id="ARBA00023141"/>
    </source>
</evidence>
<comment type="cofactor">
    <cofactor evidence="3">
        <name>Zn(2+)</name>
        <dbReference type="ChEBI" id="CHEBI:29105"/>
    </cofactor>
</comment>
<keyword evidence="17 18" id="KW-0170">Cobalt</keyword>
<keyword evidence="13 18" id="KW-0862">Zinc</keyword>
<dbReference type="NCBIfam" id="TIGR01357">
    <property type="entry name" value="aroB"/>
    <property type="match status" value="1"/>
</dbReference>
<evidence type="ECO:0000256" key="16">
    <source>
        <dbReference type="ARBA" id="ARBA00023239"/>
    </source>
</evidence>
<dbReference type="InterPro" id="IPR050071">
    <property type="entry name" value="Dehydroquinate_synthase"/>
</dbReference>
<dbReference type="InterPro" id="IPR030960">
    <property type="entry name" value="DHQS/DOIS_N"/>
</dbReference>
<dbReference type="Gene3D" id="1.20.1090.10">
    <property type="entry name" value="Dehydroquinate synthase-like - alpha domain"/>
    <property type="match status" value="1"/>
</dbReference>
<dbReference type="CDD" id="cd08195">
    <property type="entry name" value="DHQS"/>
    <property type="match status" value="1"/>
</dbReference>
<evidence type="ECO:0000256" key="4">
    <source>
        <dbReference type="ARBA" id="ARBA00004496"/>
    </source>
</evidence>
<dbReference type="GO" id="GO:0046872">
    <property type="term" value="F:metal ion binding"/>
    <property type="evidence" value="ECO:0007669"/>
    <property type="project" value="UniProtKB-KW"/>
</dbReference>
<keyword evidence="10 18" id="KW-0028">Amino-acid biosynthesis</keyword>
<evidence type="ECO:0000256" key="13">
    <source>
        <dbReference type="ARBA" id="ARBA00022833"/>
    </source>
</evidence>
<evidence type="ECO:0000313" key="21">
    <source>
        <dbReference type="EMBL" id="CAG9608303.1"/>
    </source>
</evidence>
<dbReference type="Gene3D" id="3.40.50.1970">
    <property type="match status" value="1"/>
</dbReference>
<evidence type="ECO:0000256" key="14">
    <source>
        <dbReference type="ARBA" id="ARBA00023027"/>
    </source>
</evidence>
<organism evidence="21 22">
    <name type="scientific">Pseudoneobacillus rhizosphaerae</name>
    <dbReference type="NCBI Taxonomy" id="2880968"/>
    <lineage>
        <taxon>Bacteria</taxon>
        <taxon>Bacillati</taxon>
        <taxon>Bacillota</taxon>
        <taxon>Bacilli</taxon>
        <taxon>Bacillales</taxon>
        <taxon>Bacillaceae</taxon>
        <taxon>Pseudoneobacillus</taxon>
    </lineage>
</organism>
<comment type="caution">
    <text evidence="21">The sequence shown here is derived from an EMBL/GenBank/DDBJ whole genome shotgun (WGS) entry which is preliminary data.</text>
</comment>
<dbReference type="EMBL" id="CAKJTG010000009">
    <property type="protein sequence ID" value="CAG9608303.1"/>
    <property type="molecule type" value="Genomic_DNA"/>
</dbReference>
<dbReference type="FunFam" id="3.40.50.1970:FF:000007">
    <property type="entry name" value="Pentafunctional AROM polypeptide"/>
    <property type="match status" value="1"/>
</dbReference>
<dbReference type="InterPro" id="IPR030963">
    <property type="entry name" value="DHQ_synth_fam"/>
</dbReference>
<dbReference type="GO" id="GO:0003856">
    <property type="term" value="F:3-dehydroquinate synthase activity"/>
    <property type="evidence" value="ECO:0007669"/>
    <property type="project" value="UniProtKB-UniRule"/>
</dbReference>
<evidence type="ECO:0000256" key="7">
    <source>
        <dbReference type="ARBA" id="ARBA00013031"/>
    </source>
</evidence>
<gene>
    <name evidence="18 21" type="primary">aroB</name>
    <name evidence="21" type="ORF">NEOCIP111885_01995</name>
</gene>
<keyword evidence="14 18" id="KW-0520">NAD</keyword>
<dbReference type="RefSeq" id="WP_230496540.1">
    <property type="nucleotide sequence ID" value="NZ_CAKJTG010000009.1"/>
</dbReference>
<reference evidence="21" key="1">
    <citation type="submission" date="2021-10" db="EMBL/GenBank/DDBJ databases">
        <authorList>
            <person name="Criscuolo A."/>
        </authorList>
    </citation>
    <scope>NUCLEOTIDE SEQUENCE</scope>
    <source>
        <strain evidence="21">CIP111885</strain>
    </source>
</reference>
<comment type="similarity">
    <text evidence="6 18">Belongs to the sugar phosphate cyclases superfamily. Dehydroquinate synthase family.</text>
</comment>
<evidence type="ECO:0000256" key="3">
    <source>
        <dbReference type="ARBA" id="ARBA00001947"/>
    </source>
</evidence>
<evidence type="ECO:0000256" key="9">
    <source>
        <dbReference type="ARBA" id="ARBA00022490"/>
    </source>
</evidence>
<evidence type="ECO:0000256" key="10">
    <source>
        <dbReference type="ARBA" id="ARBA00022605"/>
    </source>
</evidence>
<dbReference type="GO" id="GO:0009423">
    <property type="term" value="P:chorismate biosynthetic process"/>
    <property type="evidence" value="ECO:0007669"/>
    <property type="project" value="UniProtKB-UniRule"/>
</dbReference>